<dbReference type="SUPFAM" id="SSF48317">
    <property type="entry name" value="Acid phosphatase/Vanadium-dependent haloperoxidase"/>
    <property type="match status" value="1"/>
</dbReference>
<feature type="transmembrane region" description="Helical" evidence="1">
    <location>
        <begin position="144"/>
        <end position="160"/>
    </location>
</feature>
<name>A0A645DI54_9ZZZZ</name>
<comment type="caution">
    <text evidence="3">The sequence shown here is derived from an EMBL/GenBank/DDBJ whole genome shotgun (WGS) entry which is preliminary data.</text>
</comment>
<evidence type="ECO:0000313" key="3">
    <source>
        <dbReference type="EMBL" id="MPM88996.1"/>
    </source>
</evidence>
<gene>
    <name evidence="3" type="ORF">SDC9_136104</name>
</gene>
<dbReference type="SMART" id="SM00014">
    <property type="entry name" value="acidPPc"/>
    <property type="match status" value="1"/>
</dbReference>
<organism evidence="3">
    <name type="scientific">bioreactor metagenome</name>
    <dbReference type="NCBI Taxonomy" id="1076179"/>
    <lineage>
        <taxon>unclassified sequences</taxon>
        <taxon>metagenomes</taxon>
        <taxon>ecological metagenomes</taxon>
    </lineage>
</organism>
<feature type="domain" description="Phosphatidic acid phosphatase type 2/haloperoxidase" evidence="2">
    <location>
        <begin position="72"/>
        <end position="187"/>
    </location>
</feature>
<accession>A0A645DI54</accession>
<keyword evidence="1" id="KW-0812">Transmembrane</keyword>
<feature type="transmembrane region" description="Helical" evidence="1">
    <location>
        <begin position="12"/>
        <end position="30"/>
    </location>
</feature>
<feature type="transmembrane region" description="Helical" evidence="1">
    <location>
        <begin position="42"/>
        <end position="64"/>
    </location>
</feature>
<reference evidence="3" key="1">
    <citation type="submission" date="2019-08" db="EMBL/GenBank/DDBJ databases">
        <authorList>
            <person name="Kucharzyk K."/>
            <person name="Murdoch R.W."/>
            <person name="Higgins S."/>
            <person name="Loffler F."/>
        </authorList>
    </citation>
    <scope>NUCLEOTIDE SEQUENCE</scope>
</reference>
<dbReference type="AlphaFoldDB" id="A0A645DI54"/>
<dbReference type="Pfam" id="PF01569">
    <property type="entry name" value="PAP2"/>
    <property type="match status" value="1"/>
</dbReference>
<keyword evidence="1" id="KW-0472">Membrane</keyword>
<dbReference type="PANTHER" id="PTHR14969">
    <property type="entry name" value="SPHINGOSINE-1-PHOSPHATE PHOSPHOHYDROLASE"/>
    <property type="match status" value="1"/>
</dbReference>
<feature type="transmembrane region" description="Helical" evidence="1">
    <location>
        <begin position="71"/>
        <end position="89"/>
    </location>
</feature>
<evidence type="ECO:0000259" key="2">
    <source>
        <dbReference type="SMART" id="SM00014"/>
    </source>
</evidence>
<dbReference type="PANTHER" id="PTHR14969:SF13">
    <property type="entry name" value="AT30094P"/>
    <property type="match status" value="1"/>
</dbReference>
<protein>
    <recommendedName>
        <fullName evidence="2">Phosphatidic acid phosphatase type 2/haloperoxidase domain-containing protein</fullName>
    </recommendedName>
</protein>
<dbReference type="Gene3D" id="1.20.144.10">
    <property type="entry name" value="Phosphatidic acid phosphatase type 2/haloperoxidase"/>
    <property type="match status" value="1"/>
</dbReference>
<sequence length="211" mass="22424">MAQITNYQATPFVAFAMLPFDHALFMLLNADAATPAAVVAVAQWLSLNLPLWLCGTVMGALMFAPPRVQRDLLVTVASIALAAFVAYSVRKLWPMPRPAQLGWGIQWIEHSARAGFPSMHATIAFALAQGLLLASAIRQMPRGRLVIAIGWVCALAIAWSRVCLGVHSPSDIIGGAVVGICAASAMTWLAARLSAIARGKSSAYSSHPVHP</sequence>
<dbReference type="InterPro" id="IPR000326">
    <property type="entry name" value="PAP2/HPO"/>
</dbReference>
<feature type="transmembrane region" description="Helical" evidence="1">
    <location>
        <begin position="172"/>
        <end position="191"/>
    </location>
</feature>
<dbReference type="InterPro" id="IPR036938">
    <property type="entry name" value="PAP2/HPO_sf"/>
</dbReference>
<dbReference type="EMBL" id="VSSQ01036499">
    <property type="protein sequence ID" value="MPM88996.1"/>
    <property type="molecule type" value="Genomic_DNA"/>
</dbReference>
<evidence type="ECO:0000256" key="1">
    <source>
        <dbReference type="SAM" id="Phobius"/>
    </source>
</evidence>
<keyword evidence="1" id="KW-1133">Transmembrane helix</keyword>
<proteinExistence type="predicted"/>
<feature type="transmembrane region" description="Helical" evidence="1">
    <location>
        <begin position="119"/>
        <end position="137"/>
    </location>
</feature>